<accession>A0A6I6D395</accession>
<evidence type="ECO:0000256" key="2">
    <source>
        <dbReference type="ARBA" id="ARBA00038434"/>
    </source>
</evidence>
<dbReference type="InterPro" id="IPR036567">
    <property type="entry name" value="RHF-like"/>
</dbReference>
<protein>
    <recommendedName>
        <fullName evidence="4">Ribosome hibernation promoting factor</fullName>
    </recommendedName>
    <alternativeName>
        <fullName evidence="5">Hibernation factor HPF</fullName>
    </alternativeName>
</protein>
<dbReference type="SUPFAM" id="SSF69754">
    <property type="entry name" value="Ribosome binding protein Y (YfiA homologue)"/>
    <property type="match status" value="1"/>
</dbReference>
<dbReference type="NCBIfam" id="TIGR00741">
    <property type="entry name" value="yfiA"/>
    <property type="match status" value="1"/>
</dbReference>
<dbReference type="CDD" id="cd00552">
    <property type="entry name" value="RaiA"/>
    <property type="match status" value="1"/>
</dbReference>
<evidence type="ECO:0000256" key="5">
    <source>
        <dbReference type="ARBA" id="ARBA00041319"/>
    </source>
</evidence>
<dbReference type="RefSeq" id="WP_136866905.1">
    <property type="nucleotide sequence ID" value="NZ_CP046415.1"/>
</dbReference>
<dbReference type="AlphaFoldDB" id="A0A6I6D395"/>
<name>A0A6I6D395_9GAMM</name>
<evidence type="ECO:0000313" key="6">
    <source>
        <dbReference type="EMBL" id="QGT78645.1"/>
    </source>
</evidence>
<comment type="subunit">
    <text evidence="3">Associates exclusively with 100S ribosomes, which are dimers of 70S ribosomes.</text>
</comment>
<dbReference type="PANTHER" id="PTHR33231:SF1">
    <property type="entry name" value="30S RIBOSOMAL PROTEIN"/>
    <property type="match status" value="1"/>
</dbReference>
<keyword evidence="7" id="KW-1185">Reference proteome</keyword>
<dbReference type="EMBL" id="CP046415">
    <property type="protein sequence ID" value="QGT78645.1"/>
    <property type="molecule type" value="Genomic_DNA"/>
</dbReference>
<evidence type="ECO:0000256" key="3">
    <source>
        <dbReference type="ARBA" id="ARBA00038695"/>
    </source>
</evidence>
<dbReference type="GO" id="GO:0022627">
    <property type="term" value="C:cytosolic small ribosomal subunit"/>
    <property type="evidence" value="ECO:0007669"/>
    <property type="project" value="TreeGrafter"/>
</dbReference>
<dbReference type="InterPro" id="IPR003489">
    <property type="entry name" value="RHF/RaiA"/>
</dbReference>
<evidence type="ECO:0000256" key="4">
    <source>
        <dbReference type="ARBA" id="ARBA00041148"/>
    </source>
</evidence>
<dbReference type="Gene3D" id="3.30.160.100">
    <property type="entry name" value="Ribosome hibernation promotion factor-like"/>
    <property type="match status" value="1"/>
</dbReference>
<dbReference type="InterPro" id="IPR050574">
    <property type="entry name" value="HPF/YfiA_ribosome-assoc"/>
</dbReference>
<dbReference type="Proteomes" id="UP000427716">
    <property type="component" value="Chromosome"/>
</dbReference>
<evidence type="ECO:0000313" key="7">
    <source>
        <dbReference type="Proteomes" id="UP000427716"/>
    </source>
</evidence>
<proteinExistence type="inferred from homology"/>
<evidence type="ECO:0000256" key="1">
    <source>
        <dbReference type="ARBA" id="ARBA00022845"/>
    </source>
</evidence>
<keyword evidence="1" id="KW-0810">Translation regulation</keyword>
<organism evidence="6 7">
    <name type="scientific">Guyparkeria halophila</name>
    <dbReference type="NCBI Taxonomy" id="47960"/>
    <lineage>
        <taxon>Bacteria</taxon>
        <taxon>Pseudomonadati</taxon>
        <taxon>Pseudomonadota</taxon>
        <taxon>Gammaproteobacteria</taxon>
        <taxon>Chromatiales</taxon>
        <taxon>Thioalkalibacteraceae</taxon>
        <taxon>Guyparkeria</taxon>
    </lineage>
</organism>
<dbReference type="GO" id="GO:0043024">
    <property type="term" value="F:ribosomal small subunit binding"/>
    <property type="evidence" value="ECO:0007669"/>
    <property type="project" value="TreeGrafter"/>
</dbReference>
<dbReference type="KEGG" id="ghl:GM160_06900"/>
<reference evidence="6 7" key="1">
    <citation type="submission" date="2019-11" db="EMBL/GenBank/DDBJ databases">
        <authorList>
            <person name="Zhang J."/>
            <person name="Sun C."/>
        </authorList>
    </citation>
    <scope>NUCLEOTIDE SEQUENCE [LARGE SCALE GENOMIC DNA]</scope>
    <source>
        <strain evidence="7">sp2</strain>
    </source>
</reference>
<gene>
    <name evidence="6" type="primary">raiA</name>
    <name evidence="6" type="ORF">GM160_06900</name>
</gene>
<dbReference type="PANTHER" id="PTHR33231">
    <property type="entry name" value="30S RIBOSOMAL PROTEIN"/>
    <property type="match status" value="1"/>
</dbReference>
<dbReference type="FunFam" id="3.30.160.100:FF:000001">
    <property type="entry name" value="Ribosome hibernation promoting factor"/>
    <property type="match status" value="1"/>
</dbReference>
<comment type="similarity">
    <text evidence="2">Belongs to the HPF/YfiA ribosome-associated protein family. Short HPF subfamily.</text>
</comment>
<dbReference type="GO" id="GO:0045900">
    <property type="term" value="P:negative regulation of translational elongation"/>
    <property type="evidence" value="ECO:0007669"/>
    <property type="project" value="TreeGrafter"/>
</dbReference>
<dbReference type="Pfam" id="PF02482">
    <property type="entry name" value="Ribosomal_S30AE"/>
    <property type="match status" value="1"/>
</dbReference>
<sequence>MQIDITGHHVDVTEALKAHVHDKFTRLERHFDKLVDIHVILTIERKEAQKAEANLHVSGQDMHAEAVTDDMYASIDAMINKLDRQIVKHKEKLTSHR</sequence>